<feature type="compositionally biased region" description="Acidic residues" evidence="1">
    <location>
        <begin position="89"/>
        <end position="100"/>
    </location>
</feature>
<sequence>MSKLKAITAIVLIAEAEKLFNNYPDLKEVYLTADGQGFYEKEKAENHAAYLENKEVSFFKREEVLTNNEAPKTPANEADTTPPEQGEQTNEDENAEVSEAEAERASLLAMYAEKFGKKAPHNIGLEKLKEALRED</sequence>
<dbReference type="EMBL" id="CP003283">
    <property type="protein sequence ID" value="AFL97372.1"/>
    <property type="molecule type" value="Genomic_DNA"/>
</dbReference>
<accession>I4A088</accession>
<evidence type="ECO:0000313" key="3">
    <source>
        <dbReference type="Proteomes" id="UP000006051"/>
    </source>
</evidence>
<evidence type="ECO:0000313" key="2">
    <source>
        <dbReference type="EMBL" id="AFL97372.1"/>
    </source>
</evidence>
<feature type="compositionally biased region" description="Polar residues" evidence="1">
    <location>
        <begin position="78"/>
        <end position="88"/>
    </location>
</feature>
<dbReference type="STRING" id="867902.Ornrh_1187"/>
<feature type="region of interest" description="Disordered" evidence="1">
    <location>
        <begin position="64"/>
        <end position="102"/>
    </location>
</feature>
<evidence type="ECO:0000256" key="1">
    <source>
        <dbReference type="SAM" id="MobiDB-lite"/>
    </source>
</evidence>
<dbReference type="eggNOG" id="ENOG5033MH9">
    <property type="taxonomic scope" value="Bacteria"/>
</dbReference>
<reference evidence="2 3" key="1">
    <citation type="submission" date="2012-06" db="EMBL/GenBank/DDBJ databases">
        <title>The complete genome of Ornithobacterium rhinotracheale DSM 15997.</title>
        <authorList>
            <consortium name="US DOE Joint Genome Institute (JGI-PGF)"/>
            <person name="Lucas S."/>
            <person name="Copeland A."/>
            <person name="Lapidus A."/>
            <person name="Goodwin L."/>
            <person name="Pitluck S."/>
            <person name="Peters L."/>
            <person name="Mikhailova N."/>
            <person name="Teshima H."/>
            <person name="Kyrpides N."/>
            <person name="Mavromatis K."/>
            <person name="Pagani I."/>
            <person name="Ivanova N."/>
            <person name="Ovchinnikova G."/>
            <person name="Zeytun A."/>
            <person name="Detter J.C."/>
            <person name="Han C."/>
            <person name="Land M."/>
            <person name="Hauser L."/>
            <person name="Markowitz V."/>
            <person name="Cheng J.-F."/>
            <person name="Hugenholtz P."/>
            <person name="Woyke T."/>
            <person name="Wu D."/>
            <person name="Lang E."/>
            <person name="Kopitz M."/>
            <person name="Brambilla E."/>
            <person name="Klenk H.-P."/>
            <person name="Eisen J.A."/>
        </authorList>
    </citation>
    <scope>NUCLEOTIDE SEQUENCE [LARGE SCALE GENOMIC DNA]</scope>
    <source>
        <strain evidence="3">ATCC 51463 / DSM 15997 / CCUG 23171 / LMG 9086</strain>
    </source>
</reference>
<dbReference type="GeneID" id="97257858"/>
<dbReference type="HOGENOM" id="CLU_1883667_0_0_10"/>
<name>I4A088_ORNRL</name>
<dbReference type="PATRIC" id="fig|867902.3.peg.1166"/>
<dbReference type="AlphaFoldDB" id="I4A088"/>
<protein>
    <submittedName>
        <fullName evidence="2">Uncharacterized protein</fullName>
    </submittedName>
</protein>
<organism evidence="2 3">
    <name type="scientific">Ornithobacterium rhinotracheale (strain ATCC 51463 / DSM 15997 / CCUG 23171 / CIP 104009 / LMG 9086)</name>
    <dbReference type="NCBI Taxonomy" id="867902"/>
    <lineage>
        <taxon>Bacteria</taxon>
        <taxon>Pseudomonadati</taxon>
        <taxon>Bacteroidota</taxon>
        <taxon>Flavobacteriia</taxon>
        <taxon>Flavobacteriales</taxon>
        <taxon>Weeksellaceae</taxon>
        <taxon>Ornithobacterium</taxon>
    </lineage>
</organism>
<dbReference type="Proteomes" id="UP000006051">
    <property type="component" value="Chromosome"/>
</dbReference>
<proteinExistence type="predicted"/>
<dbReference type="KEGG" id="orh:Ornrh_1187"/>
<gene>
    <name evidence="2" type="ordered locus">Ornrh_1187</name>
</gene>
<dbReference type="RefSeq" id="WP_014790937.1">
    <property type="nucleotide sequence ID" value="NC_018016.1"/>
</dbReference>
<keyword evidence="3" id="KW-1185">Reference proteome</keyword>